<dbReference type="InterPro" id="IPR010985">
    <property type="entry name" value="Ribbon_hlx_hlx"/>
</dbReference>
<dbReference type="OrthoDB" id="9849324at2"/>
<dbReference type="SUPFAM" id="SSF47598">
    <property type="entry name" value="Ribbon-helix-helix"/>
    <property type="match status" value="1"/>
</dbReference>
<protein>
    <submittedName>
        <fullName evidence="1">Ribbon-helix-helix protein, copG family</fullName>
    </submittedName>
</protein>
<organism evidence="1 2">
    <name type="scientific">Desulfoscipio geothermicus DSM 3669</name>
    <dbReference type="NCBI Taxonomy" id="1121426"/>
    <lineage>
        <taxon>Bacteria</taxon>
        <taxon>Bacillati</taxon>
        <taxon>Bacillota</taxon>
        <taxon>Clostridia</taxon>
        <taxon>Eubacteriales</taxon>
        <taxon>Desulfallaceae</taxon>
        <taxon>Desulfoscipio</taxon>
    </lineage>
</organism>
<dbReference type="GO" id="GO:0006355">
    <property type="term" value="P:regulation of DNA-templated transcription"/>
    <property type="evidence" value="ECO:0007669"/>
    <property type="project" value="InterPro"/>
</dbReference>
<sequence>MVKTNSKELRVMIDEELDSLLKALAARRGETVSEVVRRLLKTSLGNEAAVDGVDVVAAALTKVIRRELKPVEDRMAKLTAKSAIAGATGLYLNYFVIQQALGPKLTKSAKEVYEAARVKAVAYLKESPPVEAE</sequence>
<evidence type="ECO:0000313" key="1">
    <source>
        <dbReference type="EMBL" id="SFR11683.1"/>
    </source>
</evidence>
<proteinExistence type="predicted"/>
<gene>
    <name evidence="1" type="ORF">SAMN05660706_12338</name>
</gene>
<dbReference type="RefSeq" id="WP_092485254.1">
    <property type="nucleotide sequence ID" value="NZ_FOYM01000023.1"/>
</dbReference>
<dbReference type="Proteomes" id="UP000199584">
    <property type="component" value="Unassembled WGS sequence"/>
</dbReference>
<name>A0A1I6E1S8_9FIRM</name>
<reference evidence="2" key="1">
    <citation type="submission" date="2016-10" db="EMBL/GenBank/DDBJ databases">
        <authorList>
            <person name="Varghese N."/>
            <person name="Submissions S."/>
        </authorList>
    </citation>
    <scope>NUCLEOTIDE SEQUENCE [LARGE SCALE GENOMIC DNA]</scope>
    <source>
        <strain evidence="2">DSM 3669</strain>
    </source>
</reference>
<dbReference type="EMBL" id="FOYM01000023">
    <property type="protein sequence ID" value="SFR11683.1"/>
    <property type="molecule type" value="Genomic_DNA"/>
</dbReference>
<evidence type="ECO:0000313" key="2">
    <source>
        <dbReference type="Proteomes" id="UP000199584"/>
    </source>
</evidence>
<dbReference type="STRING" id="39060.SAMN05660706_12338"/>
<dbReference type="AlphaFoldDB" id="A0A1I6E1S8"/>
<keyword evidence="2" id="KW-1185">Reference proteome</keyword>
<accession>A0A1I6E1S8</accession>